<comment type="similarity">
    <text evidence="2 12">Belongs to the ATPase protein 8 family.</text>
</comment>
<reference evidence="14" key="1">
    <citation type="journal article" date="2008" name="BMC Genomics">
        <title>Comparative and phylogenomic studies on the mitochondrial genomes of Pentatomomorpha (Insecta: Hemiptera: Heteroptera).</title>
        <authorList>
            <person name="Hua J."/>
            <person name="Li M."/>
            <person name="Dong P."/>
            <person name="Cui Y."/>
            <person name="Xie Q."/>
            <person name="Bu W."/>
        </authorList>
    </citation>
    <scope>NUCLEOTIDE SEQUENCE</scope>
</reference>
<dbReference type="RefSeq" id="YP_002735073.1">
    <property type="nucleotide sequence ID" value="NC_012462.1"/>
</dbReference>
<keyword evidence="7 12" id="KW-0375">Hydrogen ion transport</keyword>
<dbReference type="GO" id="GO:0045259">
    <property type="term" value="C:proton-transporting ATP synthase complex"/>
    <property type="evidence" value="ECO:0007669"/>
    <property type="project" value="UniProtKB-KW"/>
</dbReference>
<keyword evidence="9 12" id="KW-0406">Ion transport</keyword>
<evidence type="ECO:0000256" key="1">
    <source>
        <dbReference type="ARBA" id="ARBA00004304"/>
    </source>
</evidence>
<keyword evidence="11 13" id="KW-0472">Membrane</keyword>
<evidence type="ECO:0000256" key="8">
    <source>
        <dbReference type="ARBA" id="ARBA00022989"/>
    </source>
</evidence>
<gene>
    <name evidence="14" type="primary">ATP8</name>
</gene>
<evidence type="ECO:0000256" key="10">
    <source>
        <dbReference type="ARBA" id="ARBA00023128"/>
    </source>
</evidence>
<keyword evidence="8 13" id="KW-1133">Transmembrane helix</keyword>
<evidence type="ECO:0000256" key="11">
    <source>
        <dbReference type="ARBA" id="ARBA00023136"/>
    </source>
</evidence>
<dbReference type="AlphaFoldDB" id="B7SMM1"/>
<evidence type="ECO:0000256" key="5">
    <source>
        <dbReference type="ARBA" id="ARBA00022547"/>
    </source>
</evidence>
<dbReference type="GeneID" id="7672057"/>
<dbReference type="InterPro" id="IPR001421">
    <property type="entry name" value="ATP8_metazoa"/>
</dbReference>
<name>B7SMM1_RIPPE</name>
<dbReference type="Pfam" id="PF00895">
    <property type="entry name" value="ATP-synt_8"/>
    <property type="match status" value="1"/>
</dbReference>
<dbReference type="CTD" id="4509"/>
<evidence type="ECO:0000256" key="9">
    <source>
        <dbReference type="ARBA" id="ARBA00023065"/>
    </source>
</evidence>
<comment type="subunit">
    <text evidence="3">F-type ATPases have 2 components, CF(1) - the catalytic core - and CF(0) - the membrane proton channel.</text>
</comment>
<evidence type="ECO:0000313" key="14">
    <source>
        <dbReference type="EMBL" id="ABZ02115.1"/>
    </source>
</evidence>
<evidence type="ECO:0000256" key="3">
    <source>
        <dbReference type="ARBA" id="ARBA00011291"/>
    </source>
</evidence>
<geneLocation type="mitochondrion" evidence="14"/>
<accession>B7SMM1</accession>
<dbReference type="GO" id="GO:0015986">
    <property type="term" value="P:proton motive force-driven ATP synthesis"/>
    <property type="evidence" value="ECO:0007669"/>
    <property type="project" value="InterPro"/>
</dbReference>
<evidence type="ECO:0000256" key="6">
    <source>
        <dbReference type="ARBA" id="ARBA00022692"/>
    </source>
</evidence>
<organism evidence="14">
    <name type="scientific">Riptortus pedestris</name>
    <name type="common">Bean bug</name>
    <dbReference type="NCBI Taxonomy" id="329032"/>
    <lineage>
        <taxon>Eukaryota</taxon>
        <taxon>Metazoa</taxon>
        <taxon>Ecdysozoa</taxon>
        <taxon>Arthropoda</taxon>
        <taxon>Hexapoda</taxon>
        <taxon>Insecta</taxon>
        <taxon>Pterygota</taxon>
        <taxon>Neoptera</taxon>
        <taxon>Paraneoptera</taxon>
        <taxon>Hemiptera</taxon>
        <taxon>Heteroptera</taxon>
        <taxon>Panheteroptera</taxon>
        <taxon>Pentatomomorpha</taxon>
        <taxon>Coreoidea</taxon>
        <taxon>Alydidae</taxon>
        <taxon>Riptortus</taxon>
    </lineage>
</organism>
<keyword evidence="10 12" id="KW-0496">Mitochondrion</keyword>
<dbReference type="GO" id="GO:0031966">
    <property type="term" value="C:mitochondrial membrane"/>
    <property type="evidence" value="ECO:0007669"/>
    <property type="project" value="UniProtKB-SubCell"/>
</dbReference>
<evidence type="ECO:0000256" key="7">
    <source>
        <dbReference type="ARBA" id="ARBA00022781"/>
    </source>
</evidence>
<proteinExistence type="inferred from homology"/>
<evidence type="ECO:0000256" key="12">
    <source>
        <dbReference type="RuleBase" id="RU003661"/>
    </source>
</evidence>
<dbReference type="EMBL" id="EU427344">
    <property type="protein sequence ID" value="ABZ02115.1"/>
    <property type="molecule type" value="Genomic_DNA"/>
</dbReference>
<evidence type="ECO:0000256" key="13">
    <source>
        <dbReference type="SAM" id="Phobius"/>
    </source>
</evidence>
<keyword evidence="4 12" id="KW-0813">Transport</keyword>
<evidence type="ECO:0000256" key="2">
    <source>
        <dbReference type="ARBA" id="ARBA00008892"/>
    </source>
</evidence>
<comment type="subcellular location">
    <subcellularLocation>
        <location evidence="1 12">Mitochondrion membrane</location>
        <topology evidence="1 12">Single-pass membrane protein</topology>
    </subcellularLocation>
</comment>
<sequence>MPQMAPLWWETLFIMFISMFIIMNMIIYYNKNLTSPKVLKKNVMNNEFKWKW</sequence>
<protein>
    <recommendedName>
        <fullName evidence="12">ATP synthase complex subunit 8</fullName>
    </recommendedName>
</protein>
<evidence type="ECO:0000256" key="4">
    <source>
        <dbReference type="ARBA" id="ARBA00022448"/>
    </source>
</evidence>
<keyword evidence="6 12" id="KW-0812">Transmembrane</keyword>
<feature type="transmembrane region" description="Helical" evidence="13">
    <location>
        <begin position="12"/>
        <end position="30"/>
    </location>
</feature>
<dbReference type="GO" id="GO:0015078">
    <property type="term" value="F:proton transmembrane transporter activity"/>
    <property type="evidence" value="ECO:0007669"/>
    <property type="project" value="InterPro"/>
</dbReference>
<keyword evidence="5 12" id="KW-0138">CF(0)</keyword>